<dbReference type="Pfam" id="PF00893">
    <property type="entry name" value="Multi_Drug_Res"/>
    <property type="match status" value="1"/>
</dbReference>
<gene>
    <name evidence="9" type="ORF">H9895_07760</name>
</gene>
<evidence type="ECO:0000256" key="4">
    <source>
        <dbReference type="ARBA" id="ARBA00022692"/>
    </source>
</evidence>
<evidence type="ECO:0000256" key="3">
    <source>
        <dbReference type="ARBA" id="ARBA00022475"/>
    </source>
</evidence>
<dbReference type="SUPFAM" id="SSF103481">
    <property type="entry name" value="Multidrug resistance efflux transporter EmrE"/>
    <property type="match status" value="1"/>
</dbReference>
<dbReference type="GO" id="GO:0022857">
    <property type="term" value="F:transmembrane transporter activity"/>
    <property type="evidence" value="ECO:0007669"/>
    <property type="project" value="InterPro"/>
</dbReference>
<dbReference type="InterPro" id="IPR000390">
    <property type="entry name" value="Small_drug/metabolite_transptr"/>
</dbReference>
<keyword evidence="3" id="KW-1003">Cell membrane</keyword>
<evidence type="ECO:0000313" key="10">
    <source>
        <dbReference type="Proteomes" id="UP000823937"/>
    </source>
</evidence>
<organism evidence="9 10">
    <name type="scientific">Candidatus Pseudogracilibacillus intestinigallinarum</name>
    <dbReference type="NCBI Taxonomy" id="2838742"/>
    <lineage>
        <taxon>Bacteria</taxon>
        <taxon>Bacillati</taxon>
        <taxon>Bacillota</taxon>
        <taxon>Bacilli</taxon>
        <taxon>Bacillales</taxon>
        <taxon>Bacillaceae</taxon>
        <taxon>Pseudogracilibacillus</taxon>
    </lineage>
</organism>
<evidence type="ECO:0000313" key="9">
    <source>
        <dbReference type="EMBL" id="HIV74954.1"/>
    </source>
</evidence>
<dbReference type="EMBL" id="DXHX01000121">
    <property type="protein sequence ID" value="HIV74954.1"/>
    <property type="molecule type" value="Genomic_DNA"/>
</dbReference>
<dbReference type="AlphaFoldDB" id="A0A9D1PMF7"/>
<feature type="transmembrane region" description="Helical" evidence="8">
    <location>
        <begin position="31"/>
        <end position="50"/>
    </location>
</feature>
<dbReference type="InterPro" id="IPR045324">
    <property type="entry name" value="Small_multidrug_res"/>
</dbReference>
<sequence>MAWFYLFIASFGEIFGMTFINLYLQKRRFIWLFFLVVSFSLGFFFLALAIKDISLGVAYAIWSGVGATGSVLMGILFFKESASTKRMLFLSCIIIGVVGLRIVG</sequence>
<keyword evidence="5 8" id="KW-1133">Transmembrane helix</keyword>
<keyword evidence="4 7" id="KW-0812">Transmembrane</keyword>
<evidence type="ECO:0000256" key="6">
    <source>
        <dbReference type="ARBA" id="ARBA00023136"/>
    </source>
</evidence>
<keyword evidence="6 8" id="KW-0472">Membrane</keyword>
<evidence type="ECO:0000256" key="8">
    <source>
        <dbReference type="SAM" id="Phobius"/>
    </source>
</evidence>
<dbReference type="InterPro" id="IPR037185">
    <property type="entry name" value="EmrE-like"/>
</dbReference>
<evidence type="ECO:0000256" key="1">
    <source>
        <dbReference type="ARBA" id="ARBA00004651"/>
    </source>
</evidence>
<proteinExistence type="inferred from homology"/>
<comment type="subcellular location">
    <subcellularLocation>
        <location evidence="1 7">Cell membrane</location>
        <topology evidence="1 7">Multi-pass membrane protein</topology>
    </subcellularLocation>
</comment>
<evidence type="ECO:0000256" key="2">
    <source>
        <dbReference type="ARBA" id="ARBA00022448"/>
    </source>
</evidence>
<reference evidence="9" key="2">
    <citation type="submission" date="2021-04" db="EMBL/GenBank/DDBJ databases">
        <authorList>
            <person name="Gilroy R."/>
        </authorList>
    </citation>
    <scope>NUCLEOTIDE SEQUENCE</scope>
    <source>
        <strain evidence="9">CHK169-2315</strain>
    </source>
</reference>
<feature type="transmembrane region" description="Helical" evidence="8">
    <location>
        <begin position="6"/>
        <end position="24"/>
    </location>
</feature>
<evidence type="ECO:0000256" key="5">
    <source>
        <dbReference type="ARBA" id="ARBA00022989"/>
    </source>
</evidence>
<keyword evidence="2" id="KW-0813">Transport</keyword>
<protein>
    <submittedName>
        <fullName evidence="9">Multidrug efflux SMR transporter</fullName>
    </submittedName>
</protein>
<name>A0A9D1PMF7_9BACI</name>
<dbReference type="PANTHER" id="PTHR30561:SF0">
    <property type="entry name" value="GUANIDINIUM EXPORTER"/>
    <property type="match status" value="1"/>
</dbReference>
<comment type="similarity">
    <text evidence="7">Belongs to the drug/metabolite transporter (DMT) superfamily. Small multidrug resistance (SMR) (TC 2.A.7.1) family.</text>
</comment>
<evidence type="ECO:0000256" key="7">
    <source>
        <dbReference type="RuleBase" id="RU003942"/>
    </source>
</evidence>
<dbReference type="Gene3D" id="1.10.3730.20">
    <property type="match status" value="1"/>
</dbReference>
<dbReference type="PANTHER" id="PTHR30561">
    <property type="entry name" value="SMR FAMILY PROTON-DEPENDENT DRUG EFFLUX TRANSPORTER SUGE"/>
    <property type="match status" value="1"/>
</dbReference>
<reference evidence="9" key="1">
    <citation type="journal article" date="2021" name="PeerJ">
        <title>Extensive microbial diversity within the chicken gut microbiome revealed by metagenomics and culture.</title>
        <authorList>
            <person name="Gilroy R."/>
            <person name="Ravi A."/>
            <person name="Getino M."/>
            <person name="Pursley I."/>
            <person name="Horton D.L."/>
            <person name="Alikhan N.F."/>
            <person name="Baker D."/>
            <person name="Gharbi K."/>
            <person name="Hall N."/>
            <person name="Watson M."/>
            <person name="Adriaenssens E.M."/>
            <person name="Foster-Nyarko E."/>
            <person name="Jarju S."/>
            <person name="Secka A."/>
            <person name="Antonio M."/>
            <person name="Oren A."/>
            <person name="Chaudhuri R.R."/>
            <person name="La Ragione R."/>
            <person name="Hildebrand F."/>
            <person name="Pallen M.J."/>
        </authorList>
    </citation>
    <scope>NUCLEOTIDE SEQUENCE</scope>
    <source>
        <strain evidence="9">CHK169-2315</strain>
    </source>
</reference>
<feature type="transmembrane region" description="Helical" evidence="8">
    <location>
        <begin position="87"/>
        <end position="103"/>
    </location>
</feature>
<feature type="transmembrane region" description="Helical" evidence="8">
    <location>
        <begin position="56"/>
        <end position="78"/>
    </location>
</feature>
<dbReference type="GO" id="GO:0005886">
    <property type="term" value="C:plasma membrane"/>
    <property type="evidence" value="ECO:0007669"/>
    <property type="project" value="UniProtKB-SubCell"/>
</dbReference>
<dbReference type="Proteomes" id="UP000823937">
    <property type="component" value="Unassembled WGS sequence"/>
</dbReference>
<comment type="caution">
    <text evidence="9">The sequence shown here is derived from an EMBL/GenBank/DDBJ whole genome shotgun (WGS) entry which is preliminary data.</text>
</comment>
<accession>A0A9D1PMF7</accession>